<gene>
    <name evidence="10" type="ORF">MNOR_LOCUS18664</name>
</gene>
<accession>A0AAV2R3X3</accession>
<name>A0AAV2R3X3_MEGNR</name>
<reference evidence="10 11" key="1">
    <citation type="submission" date="2024-05" db="EMBL/GenBank/DDBJ databases">
        <authorList>
            <person name="Wallberg A."/>
        </authorList>
    </citation>
    <scope>NUCLEOTIDE SEQUENCE [LARGE SCALE GENOMIC DNA]</scope>
</reference>
<evidence type="ECO:0000256" key="9">
    <source>
        <dbReference type="RuleBase" id="RU364020"/>
    </source>
</evidence>
<evidence type="ECO:0000256" key="7">
    <source>
        <dbReference type="ARBA" id="ARBA00023136"/>
    </source>
</evidence>
<comment type="similarity">
    <text evidence="2 9">Belongs to the sulfotransferase 2 family.</text>
</comment>
<evidence type="ECO:0000256" key="4">
    <source>
        <dbReference type="ARBA" id="ARBA00022692"/>
    </source>
</evidence>
<sequence>SNLIPISVLGDRMFSSKFIKVMNTRHPLQRLVSAYRDKFRDGRKGWEEREFTELIDKYLPERRGSTDITFPEFLRIIVGEQKMGVDANGHWRSYYKNCSPCTLPYDYIMQLETHDEDLEYIFNMTGINDRNVELRRHATSREDSESNYWLYYDVVDDDLLRETYHIYKEDFQMFGYEIPKFLQRVIQN</sequence>
<proteinExistence type="inferred from homology"/>
<comment type="subcellular location">
    <subcellularLocation>
        <location evidence="1 9">Golgi apparatus membrane</location>
        <topology evidence="1 9">Single-pass type II membrane protein</topology>
    </subcellularLocation>
</comment>
<evidence type="ECO:0000256" key="1">
    <source>
        <dbReference type="ARBA" id="ARBA00004323"/>
    </source>
</evidence>
<dbReference type="GO" id="GO:0016051">
    <property type="term" value="P:carbohydrate biosynthetic process"/>
    <property type="evidence" value="ECO:0007669"/>
    <property type="project" value="InterPro"/>
</dbReference>
<protein>
    <recommendedName>
        <fullName evidence="9">Carbohydrate sulfotransferase</fullName>
        <ecNumber evidence="9">2.8.2.-</ecNumber>
    </recommendedName>
</protein>
<keyword evidence="11" id="KW-1185">Reference proteome</keyword>
<dbReference type="InterPro" id="IPR018011">
    <property type="entry name" value="Carb_sulfotrans_8-10"/>
</dbReference>
<keyword evidence="3 9" id="KW-0808">Transferase</keyword>
<dbReference type="AlphaFoldDB" id="A0AAV2R3X3"/>
<keyword evidence="4" id="KW-0812">Transmembrane</keyword>
<dbReference type="Proteomes" id="UP001497623">
    <property type="component" value="Unassembled WGS sequence"/>
</dbReference>
<keyword evidence="6 9" id="KW-0333">Golgi apparatus</keyword>
<evidence type="ECO:0000256" key="3">
    <source>
        <dbReference type="ARBA" id="ARBA00022679"/>
    </source>
</evidence>
<keyword evidence="8 9" id="KW-0325">Glycoprotein</keyword>
<evidence type="ECO:0000313" key="10">
    <source>
        <dbReference type="EMBL" id="CAL4107850.1"/>
    </source>
</evidence>
<keyword evidence="9" id="KW-0119">Carbohydrate metabolism</keyword>
<dbReference type="GO" id="GO:0000139">
    <property type="term" value="C:Golgi membrane"/>
    <property type="evidence" value="ECO:0007669"/>
    <property type="project" value="UniProtKB-SubCell"/>
</dbReference>
<dbReference type="EMBL" id="CAXKWB010013462">
    <property type="protein sequence ID" value="CAL4107850.1"/>
    <property type="molecule type" value="Genomic_DNA"/>
</dbReference>
<evidence type="ECO:0000313" key="11">
    <source>
        <dbReference type="Proteomes" id="UP001497623"/>
    </source>
</evidence>
<keyword evidence="7" id="KW-0472">Membrane</keyword>
<evidence type="ECO:0000256" key="2">
    <source>
        <dbReference type="ARBA" id="ARBA00006339"/>
    </source>
</evidence>
<feature type="non-terminal residue" evidence="10">
    <location>
        <position position="1"/>
    </location>
</feature>
<evidence type="ECO:0000256" key="6">
    <source>
        <dbReference type="ARBA" id="ARBA00023034"/>
    </source>
</evidence>
<dbReference type="InterPro" id="IPR005331">
    <property type="entry name" value="Sulfotransferase"/>
</dbReference>
<organism evidence="10 11">
    <name type="scientific">Meganyctiphanes norvegica</name>
    <name type="common">Northern krill</name>
    <name type="synonym">Thysanopoda norvegica</name>
    <dbReference type="NCBI Taxonomy" id="48144"/>
    <lineage>
        <taxon>Eukaryota</taxon>
        <taxon>Metazoa</taxon>
        <taxon>Ecdysozoa</taxon>
        <taxon>Arthropoda</taxon>
        <taxon>Crustacea</taxon>
        <taxon>Multicrustacea</taxon>
        <taxon>Malacostraca</taxon>
        <taxon>Eumalacostraca</taxon>
        <taxon>Eucarida</taxon>
        <taxon>Euphausiacea</taxon>
        <taxon>Euphausiidae</taxon>
        <taxon>Meganyctiphanes</taxon>
    </lineage>
</organism>
<dbReference type="Pfam" id="PF03567">
    <property type="entry name" value="Sulfotransfer_2"/>
    <property type="match status" value="1"/>
</dbReference>
<keyword evidence="5" id="KW-1133">Transmembrane helix</keyword>
<dbReference type="PANTHER" id="PTHR12137">
    <property type="entry name" value="CARBOHYDRATE SULFOTRANSFERASE"/>
    <property type="match status" value="1"/>
</dbReference>
<dbReference type="EC" id="2.8.2.-" evidence="9"/>
<dbReference type="GO" id="GO:0008146">
    <property type="term" value="F:sulfotransferase activity"/>
    <property type="evidence" value="ECO:0007669"/>
    <property type="project" value="InterPro"/>
</dbReference>
<evidence type="ECO:0000256" key="5">
    <source>
        <dbReference type="ARBA" id="ARBA00022989"/>
    </source>
</evidence>
<keyword evidence="9" id="KW-0735">Signal-anchor</keyword>
<comment type="caution">
    <text evidence="10">The sequence shown here is derived from an EMBL/GenBank/DDBJ whole genome shotgun (WGS) entry which is preliminary data.</text>
</comment>
<dbReference type="PANTHER" id="PTHR12137:SF54">
    <property type="entry name" value="CARBOHYDRATE SULFOTRANSFERASE"/>
    <property type="match status" value="1"/>
</dbReference>
<evidence type="ECO:0000256" key="8">
    <source>
        <dbReference type="ARBA" id="ARBA00023180"/>
    </source>
</evidence>